<organism evidence="5 6">
    <name type="scientific">Trichoderma guizhouense</name>
    <dbReference type="NCBI Taxonomy" id="1491466"/>
    <lineage>
        <taxon>Eukaryota</taxon>
        <taxon>Fungi</taxon>
        <taxon>Dikarya</taxon>
        <taxon>Ascomycota</taxon>
        <taxon>Pezizomycotina</taxon>
        <taxon>Sordariomycetes</taxon>
        <taxon>Hypocreomycetidae</taxon>
        <taxon>Hypocreales</taxon>
        <taxon>Hypocreaceae</taxon>
        <taxon>Trichoderma</taxon>
    </lineage>
</organism>
<evidence type="ECO:0000256" key="2">
    <source>
        <dbReference type="ARBA" id="ARBA00022801"/>
    </source>
</evidence>
<evidence type="ECO:0000256" key="1">
    <source>
        <dbReference type="ARBA" id="ARBA00005964"/>
    </source>
</evidence>
<dbReference type="InterPro" id="IPR019826">
    <property type="entry name" value="Carboxylesterase_B_AS"/>
</dbReference>
<dbReference type="InterPro" id="IPR050309">
    <property type="entry name" value="Type-B_Carboxylest/Lipase"/>
</dbReference>
<feature type="domain" description="Carboxylesterase type B" evidence="4">
    <location>
        <begin position="38"/>
        <end position="521"/>
    </location>
</feature>
<dbReference type="EMBL" id="LVVK01000023">
    <property type="protein sequence ID" value="OPB36347.1"/>
    <property type="molecule type" value="Genomic_DNA"/>
</dbReference>
<proteinExistence type="inferred from homology"/>
<protein>
    <recommendedName>
        <fullName evidence="3">Carboxylic ester hydrolase</fullName>
        <ecNumber evidence="3">3.1.1.-</ecNumber>
    </recommendedName>
</protein>
<evidence type="ECO:0000259" key="4">
    <source>
        <dbReference type="Pfam" id="PF00135"/>
    </source>
</evidence>
<dbReference type="OrthoDB" id="5140254at2759"/>
<keyword evidence="3" id="KW-0732">Signal</keyword>
<evidence type="ECO:0000313" key="6">
    <source>
        <dbReference type="Proteomes" id="UP000191004"/>
    </source>
</evidence>
<comment type="caution">
    <text evidence="5">The sequence shown here is derived from an EMBL/GenBank/DDBJ whole genome shotgun (WGS) entry which is preliminary data.</text>
</comment>
<keyword evidence="2 3" id="KW-0378">Hydrolase</keyword>
<dbReference type="AlphaFoldDB" id="A0A1T3C5K7"/>
<dbReference type="InterPro" id="IPR002018">
    <property type="entry name" value="CarbesteraseB"/>
</dbReference>
<feature type="chain" id="PRO_5011820106" description="Carboxylic ester hydrolase" evidence="3">
    <location>
        <begin position="20"/>
        <end position="553"/>
    </location>
</feature>
<dbReference type="PROSITE" id="PS00941">
    <property type="entry name" value="CARBOXYLESTERASE_B_2"/>
    <property type="match status" value="1"/>
</dbReference>
<evidence type="ECO:0000256" key="3">
    <source>
        <dbReference type="RuleBase" id="RU361235"/>
    </source>
</evidence>
<comment type="similarity">
    <text evidence="1 3">Belongs to the type-B carboxylesterase/lipase family.</text>
</comment>
<dbReference type="SUPFAM" id="SSF53474">
    <property type="entry name" value="alpha/beta-Hydrolases"/>
    <property type="match status" value="1"/>
</dbReference>
<sequence>MKASLILGILVSQLTLVKGECLPQVDLGYEIHEALNYNETTDLYTFSNIRYAQPPVGDLRFSAPKPPTGRNHVVQKGNGSIIMCPQGSPGWGSANADFGHAFINGNLSDYNYTAEHAAQELTTKKNAQTVLELPQTEDCLFLDVVVPRAVFERRNSRAKKAPVLVWMHGGGYIFGYKNDVVDATDPAGLINASRSDGSDGFIYVSLNYRLGAFGWLAGPSLEAANGTANAGLHDQHLALQWVQKNIHLFGGDPKKVTLSGLSAGGGSTVHHITAYGGKKGPPPFARAFINSPGYFPIGSNFQAENITQYFLKFLNASSIEQARKLPARALMEANVAHTSSVETNFVYGPAVDGDFVPALPGLSLLSGNFHKNIDLLLSHTLYEGGEYSQPFVQNDNDFKSLLHQLYPGIVDEVANYIIKDLYPGKGAVRTIDFMGDSIFACNTNWLARAFANQTYNMQFNISPPFHAYDESYIWKGYGRNNFGAPVIESLASSWQGYITNFIKTGNPNGRGLPPFPQQGQNASANILTPDGIITGQDCTAGHRCEWLQKGLFI</sequence>
<reference evidence="5 6" key="1">
    <citation type="submission" date="2016-04" db="EMBL/GenBank/DDBJ databases">
        <title>Multiple horizontal gene transfer events from other fungi enriched the ability of the initially mycotrophic fungus Trichoderma (Ascomycota) to feed on dead plant biomass.</title>
        <authorList>
            <person name="Atanasova L."/>
            <person name="Chenthamara K."/>
            <person name="Zhang J."/>
            <person name="Grujic M."/>
            <person name="Henrissat B."/>
            <person name="Kuo A."/>
            <person name="Aertz A."/>
            <person name="Salamov A."/>
            <person name="Lipzen A."/>
            <person name="Labutti K."/>
            <person name="Barry K."/>
            <person name="Miao Y."/>
            <person name="Rahimi M.J."/>
            <person name="Shen Q."/>
            <person name="Grigoriev I.V."/>
            <person name="Kubicek C.P."/>
            <person name="Druzhinina I.S."/>
        </authorList>
    </citation>
    <scope>NUCLEOTIDE SEQUENCE [LARGE SCALE GENOMIC DNA]</scope>
    <source>
        <strain evidence="5 6">NJAU 4742</strain>
    </source>
</reference>
<dbReference type="Proteomes" id="UP000191004">
    <property type="component" value="Unassembled WGS sequence"/>
</dbReference>
<dbReference type="GO" id="GO:0016787">
    <property type="term" value="F:hydrolase activity"/>
    <property type="evidence" value="ECO:0007669"/>
    <property type="project" value="UniProtKB-KW"/>
</dbReference>
<keyword evidence="6" id="KW-1185">Reference proteome</keyword>
<accession>A0A1T3C5K7</accession>
<gene>
    <name evidence="5" type="ORF">A0O28_0054260</name>
</gene>
<name>A0A1T3C5K7_9HYPO</name>
<dbReference type="Pfam" id="PF00135">
    <property type="entry name" value="COesterase"/>
    <property type="match status" value="1"/>
</dbReference>
<dbReference type="Gene3D" id="3.40.50.1820">
    <property type="entry name" value="alpha/beta hydrolase"/>
    <property type="match status" value="1"/>
</dbReference>
<dbReference type="InterPro" id="IPR019819">
    <property type="entry name" value="Carboxylesterase_B_CS"/>
</dbReference>
<evidence type="ECO:0000313" key="5">
    <source>
        <dbReference type="EMBL" id="OPB36347.1"/>
    </source>
</evidence>
<dbReference type="PROSITE" id="PS00122">
    <property type="entry name" value="CARBOXYLESTERASE_B_1"/>
    <property type="match status" value="1"/>
</dbReference>
<dbReference type="EC" id="3.1.1.-" evidence="3"/>
<feature type="signal peptide" evidence="3">
    <location>
        <begin position="1"/>
        <end position="19"/>
    </location>
</feature>
<dbReference type="PANTHER" id="PTHR11559">
    <property type="entry name" value="CARBOXYLESTERASE"/>
    <property type="match status" value="1"/>
</dbReference>
<dbReference type="InterPro" id="IPR029058">
    <property type="entry name" value="AB_hydrolase_fold"/>
</dbReference>